<dbReference type="RefSeq" id="WP_133440019.1">
    <property type="nucleotide sequence ID" value="NZ_CP037954.1"/>
</dbReference>
<accession>A0A4P6ZG37</accession>
<dbReference type="AlphaFoldDB" id="A0A4P6ZG37"/>
<evidence type="ECO:0008006" key="3">
    <source>
        <dbReference type="Google" id="ProtNLM"/>
    </source>
</evidence>
<protein>
    <recommendedName>
        <fullName evidence="3">DUF4846 domain-containing protein</fullName>
    </recommendedName>
</protein>
<name>A0A4P6ZG37_9FLAO</name>
<evidence type="ECO:0000313" key="2">
    <source>
        <dbReference type="Proteomes" id="UP000294419"/>
    </source>
</evidence>
<dbReference type="Proteomes" id="UP000294419">
    <property type="component" value="Chromosome"/>
</dbReference>
<reference evidence="1 2" key="1">
    <citation type="submission" date="2019-03" db="EMBL/GenBank/DDBJ databases">
        <authorList>
            <person name="Kim H."/>
            <person name="Yu S.-M."/>
        </authorList>
    </citation>
    <scope>NUCLEOTIDE SEQUENCE [LARGE SCALE GENOMIC DNA]</scope>
    <source>
        <strain evidence="1 2">NBC122</strain>
    </source>
</reference>
<gene>
    <name evidence="1" type="ORF">NBC122_01788</name>
</gene>
<dbReference type="Pfam" id="PF16138">
    <property type="entry name" value="DUF4846"/>
    <property type="match status" value="1"/>
</dbReference>
<dbReference type="KEGG" id="csal:NBC122_01788"/>
<sequence>MYPLKRFGLLLLLISFQNISSQVIETTVPLVIDESRSSIRTRFAPPKGFYWAKEQPGSFSEFLNNFPLHPPNFPVRDFTGALIGHQQHHIALLKINVGEKNLQQCADAWIRLYAEYLWINQRFDDIGFELTSKQFFSWNDFKNGARTLETGNKVRFVNTGKADDSYENFQKYLEVIFRYAGTISLDRESVPVTNNAAIRTGDFLIKPGSPGHSVIIVGVARNASGKKLYLLAESFMPAQDIHILVNHRNPQLSPWYELDVDAPETVTAKYIFKPTSIKRFHALR</sequence>
<dbReference type="EMBL" id="CP037954">
    <property type="protein sequence ID" value="QBO58603.1"/>
    <property type="molecule type" value="Genomic_DNA"/>
</dbReference>
<organism evidence="1 2">
    <name type="scientific">Chryseobacterium salivictor</name>
    <dbReference type="NCBI Taxonomy" id="2547600"/>
    <lineage>
        <taxon>Bacteria</taxon>
        <taxon>Pseudomonadati</taxon>
        <taxon>Bacteroidota</taxon>
        <taxon>Flavobacteriia</taxon>
        <taxon>Flavobacteriales</taxon>
        <taxon>Weeksellaceae</taxon>
        <taxon>Chryseobacterium group</taxon>
        <taxon>Chryseobacterium</taxon>
    </lineage>
</organism>
<evidence type="ECO:0000313" key="1">
    <source>
        <dbReference type="EMBL" id="QBO58603.1"/>
    </source>
</evidence>
<dbReference type="InterPro" id="IPR032315">
    <property type="entry name" value="DUF4846"/>
</dbReference>
<keyword evidence="2" id="KW-1185">Reference proteome</keyword>
<dbReference type="OrthoDB" id="5511471at2"/>
<proteinExistence type="predicted"/>